<dbReference type="InterPro" id="IPR050697">
    <property type="entry name" value="Adenylyl/Guanylyl_Cyclase_3/4"/>
</dbReference>
<evidence type="ECO:0000256" key="2">
    <source>
        <dbReference type="SAM" id="Phobius"/>
    </source>
</evidence>
<organism evidence="4 5">
    <name type="scientific">Roseibium marinum</name>
    <dbReference type="NCBI Taxonomy" id="281252"/>
    <lineage>
        <taxon>Bacteria</taxon>
        <taxon>Pseudomonadati</taxon>
        <taxon>Pseudomonadota</taxon>
        <taxon>Alphaproteobacteria</taxon>
        <taxon>Hyphomicrobiales</taxon>
        <taxon>Stappiaceae</taxon>
        <taxon>Roseibium</taxon>
    </lineage>
</organism>
<dbReference type="Gene3D" id="3.30.70.1230">
    <property type="entry name" value="Nucleotide cyclase"/>
    <property type="match status" value="1"/>
</dbReference>
<reference evidence="4 5" key="1">
    <citation type="submission" date="2018-01" db="EMBL/GenBank/DDBJ databases">
        <title>Genomic Encyclopedia of Archaeal and Bacterial Type Strains, Phase II (KMG-II): from individual species to whole genera.</title>
        <authorList>
            <person name="Goeker M."/>
        </authorList>
    </citation>
    <scope>NUCLEOTIDE SEQUENCE [LARGE SCALE GENOMIC DNA]</scope>
    <source>
        <strain evidence="4 5">DSM 17023</strain>
    </source>
</reference>
<accession>A0A2S3UUX3</accession>
<keyword evidence="2" id="KW-1133">Transmembrane helix</keyword>
<sequence length="288" mass="32279">MQRVKRRLAAIMCADVAQYSKLMERDEDGTLDRLKNYRDVMSSLTGRHNGRIVNTWGDAVIIEFGSVMEAVQCAVEIQNELTHRNADLPDINRMEFRIGINLGDIMVEGEDIYGDGVNVAARLQELSPRGGIMLSKSVHDQVKTKMAVGFEPLGPQHVKNVSEPVETYSVRLGGRNAPAKSDRDPTKENGGKSRNGRNTAEEKPNLDRDTQAVANGFEQARRWLRAQPKRVRSCVFMIGFFFVLNLLTSGLSTLWFVWPSLPFAVMLVWHFLVGQREKKLGGGPQHGE</sequence>
<dbReference type="SUPFAM" id="SSF55073">
    <property type="entry name" value="Nucleotide cyclase"/>
    <property type="match status" value="1"/>
</dbReference>
<evidence type="ECO:0000313" key="5">
    <source>
        <dbReference type="Proteomes" id="UP000236959"/>
    </source>
</evidence>
<dbReference type="GO" id="GO:0004016">
    <property type="term" value="F:adenylate cyclase activity"/>
    <property type="evidence" value="ECO:0007669"/>
    <property type="project" value="UniProtKB-ARBA"/>
</dbReference>
<evidence type="ECO:0000259" key="3">
    <source>
        <dbReference type="PROSITE" id="PS50125"/>
    </source>
</evidence>
<keyword evidence="2" id="KW-0472">Membrane</keyword>
<dbReference type="PANTHER" id="PTHR43081">
    <property type="entry name" value="ADENYLATE CYCLASE, TERMINAL-DIFFERENTIATION SPECIFIC-RELATED"/>
    <property type="match status" value="1"/>
</dbReference>
<gene>
    <name evidence="4" type="ORF">CLV41_10458</name>
</gene>
<dbReference type="EMBL" id="PPCN01000004">
    <property type="protein sequence ID" value="POF31496.1"/>
    <property type="molecule type" value="Genomic_DNA"/>
</dbReference>
<dbReference type="Proteomes" id="UP000236959">
    <property type="component" value="Unassembled WGS sequence"/>
</dbReference>
<comment type="caution">
    <text evidence="4">The sequence shown here is derived from an EMBL/GenBank/DDBJ whole genome shotgun (WGS) entry which is preliminary data.</text>
</comment>
<feature type="domain" description="Guanylate cyclase" evidence="3">
    <location>
        <begin position="10"/>
        <end position="124"/>
    </location>
</feature>
<name>A0A2S3UUX3_9HYPH</name>
<dbReference type="InterPro" id="IPR029787">
    <property type="entry name" value="Nucleotide_cyclase"/>
</dbReference>
<evidence type="ECO:0000313" key="4">
    <source>
        <dbReference type="EMBL" id="POF31496.1"/>
    </source>
</evidence>
<keyword evidence="2" id="KW-0812">Transmembrane</keyword>
<feature type="compositionally biased region" description="Basic and acidic residues" evidence="1">
    <location>
        <begin position="180"/>
        <end position="191"/>
    </location>
</feature>
<dbReference type="Pfam" id="PF00211">
    <property type="entry name" value="Guanylate_cyc"/>
    <property type="match status" value="1"/>
</dbReference>
<proteinExistence type="predicted"/>
<dbReference type="CDD" id="cd07302">
    <property type="entry name" value="CHD"/>
    <property type="match status" value="1"/>
</dbReference>
<dbReference type="RefSeq" id="WP_103222430.1">
    <property type="nucleotide sequence ID" value="NZ_PPCN01000004.1"/>
</dbReference>
<dbReference type="GO" id="GO:0035556">
    <property type="term" value="P:intracellular signal transduction"/>
    <property type="evidence" value="ECO:0007669"/>
    <property type="project" value="InterPro"/>
</dbReference>
<feature type="compositionally biased region" description="Basic and acidic residues" evidence="1">
    <location>
        <begin position="199"/>
        <end position="210"/>
    </location>
</feature>
<dbReference type="InterPro" id="IPR001054">
    <property type="entry name" value="A/G_cyclase"/>
</dbReference>
<protein>
    <submittedName>
        <fullName evidence="4">Adenylate cyclase</fullName>
    </submittedName>
</protein>
<dbReference type="PANTHER" id="PTHR43081:SF19">
    <property type="entry name" value="PH-SENSITIVE ADENYLATE CYCLASE RV1264"/>
    <property type="match status" value="1"/>
</dbReference>
<evidence type="ECO:0000256" key="1">
    <source>
        <dbReference type="SAM" id="MobiDB-lite"/>
    </source>
</evidence>
<dbReference type="AlphaFoldDB" id="A0A2S3UUX3"/>
<dbReference type="OrthoDB" id="54411at2"/>
<dbReference type="GO" id="GO:0006171">
    <property type="term" value="P:cAMP biosynthetic process"/>
    <property type="evidence" value="ECO:0007669"/>
    <property type="project" value="TreeGrafter"/>
</dbReference>
<feature type="region of interest" description="Disordered" evidence="1">
    <location>
        <begin position="169"/>
        <end position="210"/>
    </location>
</feature>
<dbReference type="PROSITE" id="PS50125">
    <property type="entry name" value="GUANYLATE_CYCLASE_2"/>
    <property type="match status" value="1"/>
</dbReference>
<feature type="transmembrane region" description="Helical" evidence="2">
    <location>
        <begin position="231"/>
        <end position="248"/>
    </location>
</feature>
<keyword evidence="5" id="KW-1185">Reference proteome</keyword>